<evidence type="ECO:0000313" key="3">
    <source>
        <dbReference type="Proteomes" id="UP000036958"/>
    </source>
</evidence>
<sequence length="496" mass="57587">MLPFLILSGALYFIIQDGNFQTYNRAFITASITIAIFAINFSFLQLQNNKYKQLQNKISGQQLTFSIITLFVSLAPLITLAINETYVPTVSFIAIPILAYSSILLWQISYDTINPIFLINRNNKERKLKRFLRRFDKANQEKQLFLKKYDSTIPTETPMHDFGSSKFATISVKNDPFFRIRNICILSLENGDISVFIQAIESFFELIEKYLDYELKEKKDSRFKLYQHIENNLSSIFNKAIGTNEKTDFQNKLIETATIFFKKSSEKFLQTHELVRNLLGSQFKFSMKIVENGNISGAMIFTSTCRYLVQNGIINPPPKKENDFFMVHLPFLSGYIKELGSKAVVVNDSDFLYRCLEELGYLGCTGVKNNDVSTGKLALQYIVQLGRESRAKKMKCFWTHCALEPWEHAHERIWWLLSWVATLDESTHRHWLDIFETGYSRILGFKVELSSEEKDGKVGFRIKETNEKYVEGFSSDGYTKNVDYSDFNEIKELKLW</sequence>
<organism evidence="2 3">
    <name type="scientific">Sunxiuqinia dokdonensis</name>
    <dbReference type="NCBI Taxonomy" id="1409788"/>
    <lineage>
        <taxon>Bacteria</taxon>
        <taxon>Pseudomonadati</taxon>
        <taxon>Bacteroidota</taxon>
        <taxon>Bacteroidia</taxon>
        <taxon>Marinilabiliales</taxon>
        <taxon>Prolixibacteraceae</taxon>
        <taxon>Sunxiuqinia</taxon>
    </lineage>
</organism>
<keyword evidence="1" id="KW-0812">Transmembrane</keyword>
<reference evidence="3" key="1">
    <citation type="submission" date="2015-07" db="EMBL/GenBank/DDBJ databases">
        <title>Genome sequencing of Sunxiuqinia dokdonensis strain SK.</title>
        <authorList>
            <person name="Ahn S."/>
            <person name="Kim B.-C."/>
        </authorList>
    </citation>
    <scope>NUCLEOTIDE SEQUENCE [LARGE SCALE GENOMIC DNA]</scope>
    <source>
        <strain evidence="3">SK</strain>
    </source>
</reference>
<protein>
    <submittedName>
        <fullName evidence="2">Uncharacterized protein</fullName>
    </submittedName>
</protein>
<dbReference type="EMBL" id="LGIA01000145">
    <property type="protein sequence ID" value="KOH45351.1"/>
    <property type="molecule type" value="Genomic_DNA"/>
</dbReference>
<keyword evidence="1" id="KW-1133">Transmembrane helix</keyword>
<keyword evidence="3" id="KW-1185">Reference proteome</keyword>
<name>A0A0L8VA68_9BACT</name>
<accession>A0A0L8VA68</accession>
<dbReference type="OrthoDB" id="580775at2"/>
<proteinExistence type="predicted"/>
<dbReference type="RefSeq" id="WP_157624699.1">
    <property type="nucleotide sequence ID" value="NZ_LGIA01000145.1"/>
</dbReference>
<feature type="transmembrane region" description="Helical" evidence="1">
    <location>
        <begin position="63"/>
        <end position="82"/>
    </location>
</feature>
<comment type="caution">
    <text evidence="2">The sequence shown here is derived from an EMBL/GenBank/DDBJ whole genome shotgun (WGS) entry which is preliminary data.</text>
</comment>
<dbReference type="Proteomes" id="UP000036958">
    <property type="component" value="Unassembled WGS sequence"/>
</dbReference>
<evidence type="ECO:0000313" key="2">
    <source>
        <dbReference type="EMBL" id="KOH45351.1"/>
    </source>
</evidence>
<gene>
    <name evidence="2" type="ORF">NC99_18690</name>
</gene>
<feature type="transmembrane region" description="Helical" evidence="1">
    <location>
        <begin position="26"/>
        <end position="43"/>
    </location>
</feature>
<keyword evidence="1" id="KW-0472">Membrane</keyword>
<dbReference type="AlphaFoldDB" id="A0A0L8VA68"/>
<evidence type="ECO:0000256" key="1">
    <source>
        <dbReference type="SAM" id="Phobius"/>
    </source>
</evidence>